<dbReference type="EMBL" id="UINC01143988">
    <property type="protein sequence ID" value="SVD33226.1"/>
    <property type="molecule type" value="Genomic_DNA"/>
</dbReference>
<gene>
    <name evidence="1" type="ORF">METZ01_LOCUS386080</name>
</gene>
<dbReference type="AlphaFoldDB" id="A0A382UG36"/>
<organism evidence="1">
    <name type="scientific">marine metagenome</name>
    <dbReference type="NCBI Taxonomy" id="408172"/>
    <lineage>
        <taxon>unclassified sequences</taxon>
        <taxon>metagenomes</taxon>
        <taxon>ecological metagenomes</taxon>
    </lineage>
</organism>
<sequence length="39" mass="4468">MIHDYENKAALINTNNIASMAPPKVTKIIEPLKYSLIRR</sequence>
<proteinExistence type="predicted"/>
<accession>A0A382UG36</accession>
<reference evidence="1" key="1">
    <citation type="submission" date="2018-05" db="EMBL/GenBank/DDBJ databases">
        <authorList>
            <person name="Lanie J.A."/>
            <person name="Ng W.-L."/>
            <person name="Kazmierczak K.M."/>
            <person name="Andrzejewski T.M."/>
            <person name="Davidsen T.M."/>
            <person name="Wayne K.J."/>
            <person name="Tettelin H."/>
            <person name="Glass J.I."/>
            <person name="Rusch D."/>
            <person name="Podicherti R."/>
            <person name="Tsui H.-C.T."/>
            <person name="Winkler M.E."/>
        </authorList>
    </citation>
    <scope>NUCLEOTIDE SEQUENCE</scope>
</reference>
<protein>
    <submittedName>
        <fullName evidence="1">Uncharacterized protein</fullName>
    </submittedName>
</protein>
<evidence type="ECO:0000313" key="1">
    <source>
        <dbReference type="EMBL" id="SVD33226.1"/>
    </source>
</evidence>
<name>A0A382UG36_9ZZZZ</name>